<name>A0AC35U9E6_9BILA</name>
<evidence type="ECO:0000313" key="1">
    <source>
        <dbReference type="Proteomes" id="UP000095286"/>
    </source>
</evidence>
<reference evidence="2" key="1">
    <citation type="submission" date="2016-11" db="UniProtKB">
        <authorList>
            <consortium name="WormBaseParasite"/>
        </authorList>
    </citation>
    <scope>IDENTIFICATION</scope>
    <source>
        <strain evidence="2">KR3021</strain>
    </source>
</reference>
<protein>
    <submittedName>
        <fullName evidence="2">Dimer_Tnp_hAT domain-containing protein</fullName>
    </submittedName>
</protein>
<accession>A0AC35U9E6</accession>
<organism evidence="1 2">
    <name type="scientific">Rhabditophanes sp. KR3021</name>
    <dbReference type="NCBI Taxonomy" id="114890"/>
    <lineage>
        <taxon>Eukaryota</taxon>
        <taxon>Metazoa</taxon>
        <taxon>Ecdysozoa</taxon>
        <taxon>Nematoda</taxon>
        <taxon>Chromadorea</taxon>
        <taxon>Rhabditida</taxon>
        <taxon>Tylenchina</taxon>
        <taxon>Panagrolaimomorpha</taxon>
        <taxon>Strongyloidoidea</taxon>
        <taxon>Alloionematidae</taxon>
        <taxon>Rhabditophanes</taxon>
    </lineage>
</organism>
<sequence length="595" mass="68564">MDGDGNKVSARKVFTAKLVDEEWKCLGLIFGPGGVSKICGFKFSKLSSNTTIYTHCRQHQNLKETVERIRNKKGENYDVPRLKSEREIARIERAKGSKRKPNNYYQKQITKAITADGIDYAMFDQPVEAPSPDKSLPNIQKQVFGSAVADLIMGCGLNFSILENRAFKTFIGQISTTYTEEHIPSKKDLIDEITAKSNLLSAEMSNLRESNEFALSIKKWIKNDLQIVLIVVYWQGGSRILGIEELTKDQFDVFVDLNKHMLSLGLDPHRCISITRDPFSDIKFNSLFINAREVWCFTHVMASICKESLGANAVINNFIAKIKRFKKANISTSPKTRWYSTIEMLERNVYSCDLAGSLLGFSELDYKCMKYVIMLLAPFKEFIFKIQDHDIVHYIEMFYQLIQELKAISNFESEHFSVPLSQNEMKCEPSDLDDLESCLGDEYVLDYEDLSNEETIAVVDDHVEYELKSLKDIFLYNTDARFRQALDNELLQEACYLNPKLTRHKFLFDNDKWNEIENRLNLTPKTKTNQLCDRWIPTTQATTDYLTLYFASLSSNIENIQLFYETNGFKFPEVTALYRKYSIIPSTSIQNNDLT</sequence>
<evidence type="ECO:0000313" key="2">
    <source>
        <dbReference type="WBParaSite" id="RSKR_0000921200.1"/>
    </source>
</evidence>
<dbReference type="Proteomes" id="UP000095286">
    <property type="component" value="Unplaced"/>
</dbReference>
<dbReference type="WBParaSite" id="RSKR_0000921200.1">
    <property type="protein sequence ID" value="RSKR_0000921200.1"/>
    <property type="gene ID" value="RSKR_0000921200"/>
</dbReference>
<proteinExistence type="predicted"/>